<evidence type="ECO:0000313" key="2">
    <source>
        <dbReference type="Proteomes" id="UP000299290"/>
    </source>
</evidence>
<dbReference type="RefSeq" id="WP_228053330.1">
    <property type="nucleotide sequence ID" value="NZ_BJHV01000001.1"/>
</dbReference>
<keyword evidence="2" id="KW-1185">Reference proteome</keyword>
<accession>A0A4D4KFY4</accession>
<evidence type="ECO:0008006" key="3">
    <source>
        <dbReference type="Google" id="ProtNLM"/>
    </source>
</evidence>
<dbReference type="EMBL" id="BJHV01000001">
    <property type="protein sequence ID" value="GDY45498.1"/>
    <property type="molecule type" value="Genomic_DNA"/>
</dbReference>
<dbReference type="AlphaFoldDB" id="A0A4D4KFY4"/>
<organism evidence="1 2">
    <name type="scientific">Streptomyces antimycoticus</name>
    <dbReference type="NCBI Taxonomy" id="68175"/>
    <lineage>
        <taxon>Bacteria</taxon>
        <taxon>Bacillati</taxon>
        <taxon>Actinomycetota</taxon>
        <taxon>Actinomycetes</taxon>
        <taxon>Kitasatosporales</taxon>
        <taxon>Streptomycetaceae</taxon>
        <taxon>Streptomyces</taxon>
        <taxon>Streptomyces violaceusniger group</taxon>
    </lineage>
</organism>
<evidence type="ECO:0000313" key="1">
    <source>
        <dbReference type="EMBL" id="GDY45498.1"/>
    </source>
</evidence>
<gene>
    <name evidence="1" type="ORF">SANT12839_063800</name>
</gene>
<proteinExistence type="predicted"/>
<reference evidence="1 2" key="1">
    <citation type="journal article" date="2020" name="Int. J. Syst. Evol. Microbiol.">
        <title>Reclassification of Streptomyces castelarensis and Streptomyces sporoclivatus as later heterotypic synonyms of Streptomyces antimycoticus.</title>
        <authorList>
            <person name="Komaki H."/>
            <person name="Tamura T."/>
        </authorList>
    </citation>
    <scope>NUCLEOTIDE SEQUENCE [LARGE SCALE GENOMIC DNA]</scope>
    <source>
        <strain evidence="1 2">NBRC 12839</strain>
    </source>
</reference>
<protein>
    <recommendedName>
        <fullName evidence="3">CopG family transcriptional regulator</fullName>
    </recommendedName>
</protein>
<name>A0A4D4KFY4_9ACTN</name>
<comment type="caution">
    <text evidence="1">The sequence shown here is derived from an EMBL/GenBank/DDBJ whole genome shotgun (WGS) entry which is preliminary data.</text>
</comment>
<dbReference type="Proteomes" id="UP000299290">
    <property type="component" value="Unassembled WGS sequence"/>
</dbReference>
<sequence length="67" mass="7478">MPQDIAETAYARSAPSGLSAYVTRQIERDNLNELISIAEAEHGLINEKETQAKRKQLMHAREQQLGG</sequence>